<evidence type="ECO:0000259" key="1">
    <source>
        <dbReference type="Pfam" id="PF01636"/>
    </source>
</evidence>
<dbReference type="RefSeq" id="WP_277830985.1">
    <property type="nucleotide sequence ID" value="NZ_JAAIVF010000001.1"/>
</dbReference>
<comment type="caution">
    <text evidence="2">The sequence shown here is derived from an EMBL/GenBank/DDBJ whole genome shotgun (WGS) entry which is preliminary data.</text>
</comment>
<feature type="domain" description="Aminoglycoside phosphotransferase" evidence="1">
    <location>
        <begin position="108"/>
        <end position="168"/>
    </location>
</feature>
<protein>
    <submittedName>
        <fullName evidence="2">Aminoglycoside phosphotransferase family protein</fullName>
    </submittedName>
</protein>
<dbReference type="Proteomes" id="UP001152755">
    <property type="component" value="Unassembled WGS sequence"/>
</dbReference>
<gene>
    <name evidence="2" type="ORF">NVS88_08220</name>
</gene>
<evidence type="ECO:0000313" key="2">
    <source>
        <dbReference type="EMBL" id="MDG3014543.1"/>
    </source>
</evidence>
<reference evidence="2" key="1">
    <citation type="submission" date="2022-08" db="EMBL/GenBank/DDBJ databases">
        <title>Genome analysis of Corynebacteriales strain.</title>
        <authorList>
            <person name="Lee S.D."/>
        </authorList>
    </citation>
    <scope>NUCLEOTIDE SEQUENCE</scope>
    <source>
        <strain evidence="2">D3-21</strain>
    </source>
</reference>
<dbReference type="InterPro" id="IPR002575">
    <property type="entry name" value="Aminoglycoside_PTrfase"/>
</dbReference>
<dbReference type="InterPro" id="IPR011009">
    <property type="entry name" value="Kinase-like_dom_sf"/>
</dbReference>
<organism evidence="2 3">
    <name type="scientific">Speluncibacter jeojiensis</name>
    <dbReference type="NCBI Taxonomy" id="2710754"/>
    <lineage>
        <taxon>Bacteria</taxon>
        <taxon>Bacillati</taxon>
        <taxon>Actinomycetota</taxon>
        <taxon>Actinomycetes</taxon>
        <taxon>Mycobacteriales</taxon>
        <taxon>Speluncibacteraceae</taxon>
        <taxon>Speluncibacter</taxon>
    </lineage>
</organism>
<evidence type="ECO:0000313" key="3">
    <source>
        <dbReference type="Proteomes" id="UP001152755"/>
    </source>
</evidence>
<dbReference type="SUPFAM" id="SSF56112">
    <property type="entry name" value="Protein kinase-like (PK-like)"/>
    <property type="match status" value="1"/>
</dbReference>
<proteinExistence type="predicted"/>
<accession>A0A9X4RDF2</accession>
<dbReference type="EMBL" id="JANRHA010000004">
    <property type="protein sequence ID" value="MDG3014543.1"/>
    <property type="molecule type" value="Genomic_DNA"/>
</dbReference>
<dbReference type="Pfam" id="PF01636">
    <property type="entry name" value="APH"/>
    <property type="match status" value="1"/>
</dbReference>
<dbReference type="Gene3D" id="3.90.1200.10">
    <property type="match status" value="1"/>
</dbReference>
<dbReference type="AlphaFoldDB" id="A0A9X4RDF2"/>
<name>A0A9X4RDF2_9ACTN</name>
<keyword evidence="3" id="KW-1185">Reference proteome</keyword>
<sequence>MEEILPGGDMTRVVRVGDTVRRATGPWTPAIHALLDHLRSRGFDRAPEALGTDEQGREIISLLPGAVATYPLAAYVMTDRMLVAVARMIREYHDATADFRPPDDTQWQWPAHEPAEVLCHNDFAPYNLMFEGQELVGVIDFDTASPGPRVWDLAYTAYRFVPLTDPANPDVPYPGVAEQRRRLALFVSAYGIATIAPADVVAIAVKRLRELVEFIVEQAAAGDPAQQAVLDRGDTVIYERDIAYLEANRSGLSSK</sequence>